<dbReference type="EMBL" id="RKLR01000001">
    <property type="protein sequence ID" value="MBX0321499.1"/>
    <property type="molecule type" value="Genomic_DNA"/>
</dbReference>
<dbReference type="GO" id="GO:0004065">
    <property type="term" value="F:arylsulfatase activity"/>
    <property type="evidence" value="ECO:0007669"/>
    <property type="project" value="TreeGrafter"/>
</dbReference>
<evidence type="ECO:0000313" key="5">
    <source>
        <dbReference type="EMBL" id="MBX0321499.1"/>
    </source>
</evidence>
<gene>
    <name evidence="5" type="ORF">EGH21_00510</name>
</gene>
<dbReference type="InterPro" id="IPR017850">
    <property type="entry name" value="Alkaline_phosphatase_core_sf"/>
</dbReference>
<evidence type="ECO:0000256" key="3">
    <source>
        <dbReference type="SAM" id="MobiDB-lite"/>
    </source>
</evidence>
<evidence type="ECO:0000313" key="6">
    <source>
        <dbReference type="Proteomes" id="UP001430377"/>
    </source>
</evidence>
<dbReference type="Proteomes" id="UP001430377">
    <property type="component" value="Unassembled WGS sequence"/>
</dbReference>
<dbReference type="PANTHER" id="PTHR42693:SF53">
    <property type="entry name" value="ENDO-4-O-SULFATASE"/>
    <property type="match status" value="1"/>
</dbReference>
<comment type="caution">
    <text evidence="5">The sequence shown here is derived from an EMBL/GenBank/DDBJ whole genome shotgun (WGS) entry which is preliminary data.</text>
</comment>
<reference evidence="5 6" key="1">
    <citation type="submission" date="2021-06" db="EMBL/GenBank/DDBJ databases">
        <title>Halomicroarcula sp. a new haloarchaeum isolated from saline soil.</title>
        <authorList>
            <person name="Duran-Viseras A."/>
            <person name="Sanchez-Porro C."/>
            <person name="Ventosa A."/>
        </authorList>
    </citation>
    <scope>NUCLEOTIDE SEQUENCE [LARGE SCALE GENOMIC DNA]</scope>
    <source>
        <strain evidence="5 6">F13</strain>
    </source>
</reference>
<evidence type="ECO:0000256" key="2">
    <source>
        <dbReference type="ARBA" id="ARBA00022801"/>
    </source>
</evidence>
<dbReference type="AlphaFoldDB" id="A0AAW4PJY9"/>
<dbReference type="SUPFAM" id="SSF53649">
    <property type="entry name" value="Alkaline phosphatase-like"/>
    <property type="match status" value="1"/>
</dbReference>
<proteinExistence type="inferred from homology"/>
<protein>
    <submittedName>
        <fullName evidence="5">Sulfatase-like hydrolase/transferase</fullName>
    </submittedName>
</protein>
<keyword evidence="6" id="KW-1185">Reference proteome</keyword>
<sequence>MEADLTADNARVTMAHRNVVVLCLDTVRADSFRVHADRIRDRAAIVHGGCRAPSAWSVPSHASLFTGELPHRHGVHTHARHYDGVGPSDTFLGDLPDAYHTACISANRWVSDAFGVDRFFDETTFVPGGTVVPDAPNPVWEADGTLSALHDALTGDQSLGALANVAADRVRAAMLDHPRLQGLPVPAPTDNGGTAVLERARRAVVDRDDPVVCFANLMDAHAPYWHWRGMADHGVSRRWSDRRLDTWAVNTAGDMGPFADDVGALRALYDARVRYLDRIVAEFLDSVVAATARETTVVVTSDHGHNLAYPADRGLLDHTSSLTEGLLHVPFAVVNPPTDGAVPSLNDGRHLPLRRLGSFVEGLVDDHLRDVTADRAAAEVVGRTPTWDDPPDDPRWDRAMRCVYDGDVKTVWDTTGETRRYDLAADRPSWQSEAGRRDGVPAADTDPPFGVPVESAKQRAVGRSSTAILDDGTARHLEQLGYR</sequence>
<dbReference type="Gene3D" id="3.40.720.10">
    <property type="entry name" value="Alkaline Phosphatase, subunit A"/>
    <property type="match status" value="1"/>
</dbReference>
<organism evidence="5 6">
    <name type="scientific">Haloarcula rubra</name>
    <dbReference type="NCBI Taxonomy" id="2487747"/>
    <lineage>
        <taxon>Archaea</taxon>
        <taxon>Methanobacteriati</taxon>
        <taxon>Methanobacteriota</taxon>
        <taxon>Stenosarchaea group</taxon>
        <taxon>Halobacteria</taxon>
        <taxon>Halobacteriales</taxon>
        <taxon>Haloarculaceae</taxon>
        <taxon>Haloarcula</taxon>
    </lineage>
</organism>
<comment type="similarity">
    <text evidence="1">Belongs to the sulfatase family.</text>
</comment>
<dbReference type="InterPro" id="IPR050738">
    <property type="entry name" value="Sulfatase"/>
</dbReference>
<dbReference type="Pfam" id="PF00884">
    <property type="entry name" value="Sulfatase"/>
    <property type="match status" value="1"/>
</dbReference>
<name>A0AAW4PJY9_9EURY</name>
<dbReference type="InterPro" id="IPR000917">
    <property type="entry name" value="Sulfatase_N"/>
</dbReference>
<accession>A0AAW4PJY9</accession>
<feature type="region of interest" description="Disordered" evidence="3">
    <location>
        <begin position="425"/>
        <end position="467"/>
    </location>
</feature>
<evidence type="ECO:0000259" key="4">
    <source>
        <dbReference type="Pfam" id="PF00884"/>
    </source>
</evidence>
<feature type="domain" description="Sulfatase N-terminal" evidence="4">
    <location>
        <begin position="17"/>
        <end position="337"/>
    </location>
</feature>
<dbReference type="PANTHER" id="PTHR42693">
    <property type="entry name" value="ARYLSULFATASE FAMILY MEMBER"/>
    <property type="match status" value="1"/>
</dbReference>
<keyword evidence="2 5" id="KW-0378">Hydrolase</keyword>
<evidence type="ECO:0000256" key="1">
    <source>
        <dbReference type="ARBA" id="ARBA00008779"/>
    </source>
</evidence>
<dbReference type="RefSeq" id="WP_220616519.1">
    <property type="nucleotide sequence ID" value="NZ_RKLR01000001.1"/>
</dbReference>